<dbReference type="EMBL" id="CADCXU010018928">
    <property type="protein sequence ID" value="CAB0007280.1"/>
    <property type="molecule type" value="Genomic_DNA"/>
</dbReference>
<gene>
    <name evidence="2" type="ORF">NTEN_LOCUS12587</name>
</gene>
<evidence type="ECO:0000313" key="3">
    <source>
        <dbReference type="Proteomes" id="UP000479000"/>
    </source>
</evidence>
<keyword evidence="1" id="KW-0812">Transmembrane</keyword>
<feature type="non-terminal residue" evidence="2">
    <location>
        <position position="1"/>
    </location>
</feature>
<organism evidence="2 3">
    <name type="scientific">Nesidiocoris tenuis</name>
    <dbReference type="NCBI Taxonomy" id="355587"/>
    <lineage>
        <taxon>Eukaryota</taxon>
        <taxon>Metazoa</taxon>
        <taxon>Ecdysozoa</taxon>
        <taxon>Arthropoda</taxon>
        <taxon>Hexapoda</taxon>
        <taxon>Insecta</taxon>
        <taxon>Pterygota</taxon>
        <taxon>Neoptera</taxon>
        <taxon>Paraneoptera</taxon>
        <taxon>Hemiptera</taxon>
        <taxon>Heteroptera</taxon>
        <taxon>Panheteroptera</taxon>
        <taxon>Cimicomorpha</taxon>
        <taxon>Miridae</taxon>
        <taxon>Dicyphina</taxon>
        <taxon>Nesidiocoris</taxon>
    </lineage>
</organism>
<reference evidence="2 3" key="1">
    <citation type="submission" date="2020-02" db="EMBL/GenBank/DDBJ databases">
        <authorList>
            <person name="Ferguson B K."/>
        </authorList>
    </citation>
    <scope>NUCLEOTIDE SEQUENCE [LARGE SCALE GENOMIC DNA]</scope>
</reference>
<keyword evidence="1" id="KW-0472">Membrane</keyword>
<keyword evidence="3" id="KW-1185">Reference proteome</keyword>
<accession>A0A6H5GVJ1</accession>
<protein>
    <submittedName>
        <fullName evidence="2">Uncharacterized protein</fullName>
    </submittedName>
</protein>
<sequence length="103" mass="11646">VGKSKMAPGEETVILKTIKGKMALKVLLVTASCIKFIIYYRYIIDILYLSSSGHWRLAKKAVRAKALGLHMFISTWTVPYDLSLLLRCPVALPHLRNHENACF</sequence>
<proteinExistence type="predicted"/>
<dbReference type="Proteomes" id="UP000479000">
    <property type="component" value="Unassembled WGS sequence"/>
</dbReference>
<evidence type="ECO:0000256" key="1">
    <source>
        <dbReference type="SAM" id="Phobius"/>
    </source>
</evidence>
<dbReference type="AlphaFoldDB" id="A0A6H5GVJ1"/>
<keyword evidence="1" id="KW-1133">Transmembrane helix</keyword>
<feature type="transmembrane region" description="Helical" evidence="1">
    <location>
        <begin position="22"/>
        <end position="42"/>
    </location>
</feature>
<evidence type="ECO:0000313" key="2">
    <source>
        <dbReference type="EMBL" id="CAB0007280.1"/>
    </source>
</evidence>
<name>A0A6H5GVJ1_9HEMI</name>